<keyword evidence="2" id="KW-1185">Reference proteome</keyword>
<dbReference type="RefSeq" id="WP_190930992.1">
    <property type="nucleotide sequence ID" value="NZ_JACXJA010000041.1"/>
</dbReference>
<organism evidence="1 2">
    <name type="scientific">Paenibacillus oceani</name>
    <dbReference type="NCBI Taxonomy" id="2772510"/>
    <lineage>
        <taxon>Bacteria</taxon>
        <taxon>Bacillati</taxon>
        <taxon>Bacillota</taxon>
        <taxon>Bacilli</taxon>
        <taxon>Bacillales</taxon>
        <taxon>Paenibacillaceae</taxon>
        <taxon>Paenibacillus</taxon>
    </lineage>
</organism>
<dbReference type="Proteomes" id="UP000639396">
    <property type="component" value="Unassembled WGS sequence"/>
</dbReference>
<accession>A0A927CEW6</accession>
<evidence type="ECO:0000313" key="2">
    <source>
        <dbReference type="Proteomes" id="UP000639396"/>
    </source>
</evidence>
<name>A0A927CEW6_9BACL</name>
<reference evidence="1" key="1">
    <citation type="submission" date="2020-09" db="EMBL/GenBank/DDBJ databases">
        <title>A novel bacterium of genus Paenibacillus, isolated from South China Sea.</title>
        <authorList>
            <person name="Huang H."/>
            <person name="Mo K."/>
            <person name="Hu Y."/>
        </authorList>
    </citation>
    <scope>NUCLEOTIDE SEQUENCE</scope>
    <source>
        <strain evidence="1">IB182363</strain>
    </source>
</reference>
<protein>
    <submittedName>
        <fullName evidence="1">DUF4091 domain-containing protein</fullName>
    </submittedName>
</protein>
<sequence>MKRSWLITDMLRVCPQSGQTLETEEELRNQPIFVDRPFRSVSPRNAYVSFQIILDMTADGPEEIDILPELLRGEGDAGISAEEYSLYVQWYHLIGKRYYPDGLVPWGQGKTAGSPLASVSRLNAVSHQQYAGIWMDLFVPADTTPGEYSGTITIRRGASADRHEWQLTVLKAIVPDESTITASLNNYADSISWKFAHLERRAERYRDGSYFAVEKQFYRMSHEHRTVFHNLPYSHDGRIPESFAPVLEGAGKSLRVKDWSLFDEHFSAYLDGSAFKGTKRGEIPIPHMYLPQNFHWPADYIKFGLKGYATEFSNVFREFYEHFTERGWLSTRFELFFNHKKRYKLFPYDGDETRFIWDEKINDIFYGFASDVLERKDGARFIFRTDSSWNYGLHYGKYADVIRHWVVNRNIMKWYPEGQSYLQSRGCLFWYYLGAQPIDHNLLGSAIAPLASVAQGLNGFVLWNNVDWGSDWHRTPASNGKTAVFYPGDRLFDIPGPIPTIRLKVLRNAMQVSECMEKWIRDHGEPSRNEMTRLVGSILDGDSTFDWPEPPAFIDRPPYEWTNELLSEASPSALHIGRSPLLFEQLKHRLWRIIEGEARECLILTS</sequence>
<proteinExistence type="predicted"/>
<evidence type="ECO:0000313" key="1">
    <source>
        <dbReference type="EMBL" id="MBD2865373.1"/>
    </source>
</evidence>
<comment type="caution">
    <text evidence="1">The sequence shown here is derived from an EMBL/GenBank/DDBJ whole genome shotgun (WGS) entry which is preliminary data.</text>
</comment>
<dbReference type="EMBL" id="JACXJA010000041">
    <property type="protein sequence ID" value="MBD2865373.1"/>
    <property type="molecule type" value="Genomic_DNA"/>
</dbReference>
<dbReference type="AlphaFoldDB" id="A0A927CEW6"/>
<gene>
    <name evidence="1" type="ORF">IDH45_25655</name>
</gene>